<keyword evidence="3" id="KW-0732">Signal</keyword>
<reference evidence="5" key="2">
    <citation type="journal article" date="2024" name="Plant">
        <title>Genomic evolution and insights into agronomic trait innovations of Sesamum species.</title>
        <authorList>
            <person name="Miao H."/>
            <person name="Wang L."/>
            <person name="Qu L."/>
            <person name="Liu H."/>
            <person name="Sun Y."/>
            <person name="Le M."/>
            <person name="Wang Q."/>
            <person name="Wei S."/>
            <person name="Zheng Y."/>
            <person name="Lin W."/>
            <person name="Duan Y."/>
            <person name="Cao H."/>
            <person name="Xiong S."/>
            <person name="Wang X."/>
            <person name="Wei L."/>
            <person name="Li C."/>
            <person name="Ma Q."/>
            <person name="Ju M."/>
            <person name="Zhao R."/>
            <person name="Li G."/>
            <person name="Mu C."/>
            <person name="Tian Q."/>
            <person name="Mei H."/>
            <person name="Zhang T."/>
            <person name="Gao T."/>
            <person name="Zhang H."/>
        </authorList>
    </citation>
    <scope>NUCLEOTIDE SEQUENCE</scope>
    <source>
        <strain evidence="5">3651</strain>
    </source>
</reference>
<keyword evidence="6" id="KW-1185">Reference proteome</keyword>
<feature type="compositionally biased region" description="Basic and acidic residues" evidence="2">
    <location>
        <begin position="276"/>
        <end position="286"/>
    </location>
</feature>
<dbReference type="EMBL" id="JACGWO010000004">
    <property type="protein sequence ID" value="KAK4430651.1"/>
    <property type="molecule type" value="Genomic_DNA"/>
</dbReference>
<evidence type="ECO:0000259" key="4">
    <source>
        <dbReference type="PROSITE" id="PS50213"/>
    </source>
</evidence>
<protein>
    <recommendedName>
        <fullName evidence="4">FAS1 domain-containing protein</fullName>
    </recommendedName>
</protein>
<dbReference type="PANTHER" id="PTHR33985:SF15">
    <property type="entry name" value="FASCICLIN-LIKE ARABINOGALACTAN PROTEIN 19"/>
    <property type="match status" value="1"/>
</dbReference>
<dbReference type="PROSITE" id="PS50213">
    <property type="entry name" value="FAS1"/>
    <property type="match status" value="1"/>
</dbReference>
<feature type="domain" description="FAS1" evidence="4">
    <location>
        <begin position="42"/>
        <end position="186"/>
    </location>
</feature>
<proteinExistence type="inferred from homology"/>
<evidence type="ECO:0000313" key="6">
    <source>
        <dbReference type="Proteomes" id="UP001293254"/>
    </source>
</evidence>
<dbReference type="AlphaFoldDB" id="A0AAE1YIX0"/>
<dbReference type="InterPro" id="IPR000782">
    <property type="entry name" value="FAS1_domain"/>
</dbReference>
<dbReference type="InterPro" id="IPR052806">
    <property type="entry name" value="Fasciclin-like_AGP"/>
</dbReference>
<dbReference type="SMART" id="SM00554">
    <property type="entry name" value="FAS1"/>
    <property type="match status" value="1"/>
</dbReference>
<feature type="region of interest" description="Disordered" evidence="2">
    <location>
        <begin position="233"/>
        <end position="286"/>
    </location>
</feature>
<dbReference type="SUPFAM" id="SSF82153">
    <property type="entry name" value="FAS1 domain"/>
    <property type="match status" value="1"/>
</dbReference>
<feature type="signal peptide" evidence="3">
    <location>
        <begin position="1"/>
        <end position="29"/>
    </location>
</feature>
<dbReference type="Proteomes" id="UP001293254">
    <property type="component" value="Unassembled WGS sequence"/>
</dbReference>
<organism evidence="5 6">
    <name type="scientific">Sesamum alatum</name>
    <dbReference type="NCBI Taxonomy" id="300844"/>
    <lineage>
        <taxon>Eukaryota</taxon>
        <taxon>Viridiplantae</taxon>
        <taxon>Streptophyta</taxon>
        <taxon>Embryophyta</taxon>
        <taxon>Tracheophyta</taxon>
        <taxon>Spermatophyta</taxon>
        <taxon>Magnoliopsida</taxon>
        <taxon>eudicotyledons</taxon>
        <taxon>Gunneridae</taxon>
        <taxon>Pentapetalae</taxon>
        <taxon>asterids</taxon>
        <taxon>lamiids</taxon>
        <taxon>Lamiales</taxon>
        <taxon>Pedaliaceae</taxon>
        <taxon>Sesamum</taxon>
    </lineage>
</organism>
<dbReference type="InterPro" id="IPR036378">
    <property type="entry name" value="FAS1_dom_sf"/>
</dbReference>
<reference evidence="5" key="1">
    <citation type="submission" date="2020-06" db="EMBL/GenBank/DDBJ databases">
        <authorList>
            <person name="Li T."/>
            <person name="Hu X."/>
            <person name="Zhang T."/>
            <person name="Song X."/>
            <person name="Zhang H."/>
            <person name="Dai N."/>
            <person name="Sheng W."/>
            <person name="Hou X."/>
            <person name="Wei L."/>
        </authorList>
    </citation>
    <scope>NUCLEOTIDE SEQUENCE</scope>
    <source>
        <strain evidence="5">3651</strain>
        <tissue evidence="5">Leaf</tissue>
    </source>
</reference>
<dbReference type="PANTHER" id="PTHR33985">
    <property type="entry name" value="OS02G0491300 PROTEIN-RELATED"/>
    <property type="match status" value="1"/>
</dbReference>
<gene>
    <name evidence="5" type="ORF">Salat_1365800</name>
</gene>
<evidence type="ECO:0000256" key="2">
    <source>
        <dbReference type="SAM" id="MobiDB-lite"/>
    </source>
</evidence>
<feature type="chain" id="PRO_5042052896" description="FAS1 domain-containing protein" evidence="3">
    <location>
        <begin position="30"/>
        <end position="286"/>
    </location>
</feature>
<dbReference type="Gene3D" id="2.30.180.10">
    <property type="entry name" value="FAS1 domain"/>
    <property type="match status" value="1"/>
</dbReference>
<evidence type="ECO:0000313" key="5">
    <source>
        <dbReference type="EMBL" id="KAK4430651.1"/>
    </source>
</evidence>
<name>A0AAE1YIX0_9LAMI</name>
<evidence type="ECO:0000256" key="3">
    <source>
        <dbReference type="SAM" id="SignalP"/>
    </source>
</evidence>
<evidence type="ECO:0000256" key="1">
    <source>
        <dbReference type="ARBA" id="ARBA00007843"/>
    </source>
</evidence>
<accession>A0AAE1YIX0</accession>
<comment type="similarity">
    <text evidence="1">Belongs to the fasciclin-like AGP family.</text>
</comment>
<comment type="caution">
    <text evidence="5">The sequence shown here is derived from an EMBL/GenBank/DDBJ whole genome shotgun (WGS) entry which is preliminary data.</text>
</comment>
<sequence length="286" mass="31615">MANPSPPSPPAKSSTLLLFLFLLLPTANSITAGVSFSTTFRELETMLEALRNQGYTLFTNAITTSDIQYQLLSTTTAATSPFTLFAPKDSPLRALGMNSDAAAYVSTLRYHIIPNHRHTLTDLQNLSSPFLDTLLPHYSVLIGKIQDGDVLYGNATVGLMVDGVRLSDPDLFLGSRIAVHGIDGILVMGLNMFQHLDGIDKVPESFPPAESPSWLSGFDRNNNMQGNEFGWNIGVAPAPEDEGERVKKKKRGRRHRRGRGHHERSRRHHRAFHGHRRDDGMAAKGY</sequence>
<feature type="compositionally biased region" description="Basic residues" evidence="2">
    <location>
        <begin position="246"/>
        <end position="275"/>
    </location>
</feature>
<dbReference type="Pfam" id="PF02469">
    <property type="entry name" value="Fasciclin"/>
    <property type="match status" value="1"/>
</dbReference>